<comment type="caution">
    <text evidence="1">The sequence shown here is derived from an EMBL/GenBank/DDBJ whole genome shotgun (WGS) entry which is preliminary data.</text>
</comment>
<dbReference type="EMBL" id="OFTH01000047">
    <property type="protein sequence ID" value="SOZ73037.1"/>
    <property type="molecule type" value="Genomic_DNA"/>
</dbReference>
<sequence length="82" mass="8445">MSFRQRILRLDGFLPTPLVRGDVKLLPERKPGCFVMASGPGPVQPPVAGGLKIPGEDPQAPSPVASTSSLCSSASILADCTG</sequence>
<proteinExistence type="predicted"/>
<dbReference type="AlphaFoldDB" id="A0A375EEG8"/>
<reference evidence="1" key="1">
    <citation type="submission" date="2018-01" db="EMBL/GenBank/DDBJ databases">
        <authorList>
            <person name="Clerissi C."/>
        </authorList>
    </citation>
    <scope>NUCLEOTIDE SEQUENCE</scope>
    <source>
        <strain evidence="1">Cupriavidus taiwanensis STM 8556</strain>
    </source>
</reference>
<accession>A0A375EEG8</accession>
<evidence type="ECO:0000313" key="1">
    <source>
        <dbReference type="EMBL" id="SOZ73037.1"/>
    </source>
</evidence>
<protein>
    <submittedName>
        <fullName evidence="1">Uncharacterized protein</fullName>
    </submittedName>
</protein>
<dbReference type="Proteomes" id="UP000256952">
    <property type="component" value="Chromosome CBM2613_b"/>
</dbReference>
<name>A0A375EEG8_9BURK</name>
<organism evidence="1">
    <name type="scientific">Cupriavidus taiwanensis</name>
    <dbReference type="NCBI Taxonomy" id="164546"/>
    <lineage>
        <taxon>Bacteria</taxon>
        <taxon>Pseudomonadati</taxon>
        <taxon>Pseudomonadota</taxon>
        <taxon>Betaproteobacteria</taxon>
        <taxon>Burkholderiales</taxon>
        <taxon>Burkholderiaceae</taxon>
        <taxon>Cupriavidus</taxon>
    </lineage>
</organism>
<gene>
    <name evidence="1" type="ORF">CBM2613_B50179</name>
</gene>